<dbReference type="SUPFAM" id="SSF111369">
    <property type="entry name" value="HlyD-like secretion proteins"/>
    <property type="match status" value="1"/>
</dbReference>
<dbReference type="Gene3D" id="2.40.30.170">
    <property type="match status" value="1"/>
</dbReference>
<evidence type="ECO:0000256" key="2">
    <source>
        <dbReference type="ARBA" id="ARBA00009477"/>
    </source>
</evidence>
<accession>A0A370WY89</accession>
<dbReference type="RefSeq" id="WP_115479473.1">
    <property type="nucleotide sequence ID" value="NZ_QRBF01000008.1"/>
</dbReference>
<comment type="similarity">
    <text evidence="2">Belongs to the membrane fusion protein (MFP) (TC 8.A.1) family.</text>
</comment>
<dbReference type="Gene3D" id="2.40.50.100">
    <property type="match status" value="1"/>
</dbReference>
<dbReference type="Proteomes" id="UP000255334">
    <property type="component" value="Unassembled WGS sequence"/>
</dbReference>
<evidence type="ECO:0000256" key="3">
    <source>
        <dbReference type="SAM" id="MobiDB-lite"/>
    </source>
</evidence>
<evidence type="ECO:0000259" key="7">
    <source>
        <dbReference type="Pfam" id="PF25944"/>
    </source>
</evidence>
<dbReference type="Pfam" id="PF25876">
    <property type="entry name" value="HH_MFP_RND"/>
    <property type="match status" value="1"/>
</dbReference>
<comment type="caution">
    <text evidence="9">The sequence shown here is derived from an EMBL/GenBank/DDBJ whole genome shotgun (WGS) entry which is preliminary data.</text>
</comment>
<dbReference type="InterPro" id="IPR058627">
    <property type="entry name" value="MdtA-like_C"/>
</dbReference>
<dbReference type="InterPro" id="IPR058625">
    <property type="entry name" value="MdtA-like_BSH"/>
</dbReference>
<dbReference type="PANTHER" id="PTHR30158:SF3">
    <property type="entry name" value="MULTIDRUG EFFLUX PUMP SUBUNIT ACRA-RELATED"/>
    <property type="match status" value="1"/>
</dbReference>
<proteinExistence type="inferred from homology"/>
<sequence length="400" mass="42058">MKSTSMRTPVLCLSLLVLAACSGKEQGPPQMPPPTVGVVEVQPQKVPLTKDLVGRLSAYRSADVRARVSGVVLKRVYTEGTDVKQGQSLFQIDPAPYKAALANAEAALAASQANYTNAHVIANRDRQLVPQGYISRQQLDTDEANERSSLAAVKQAEANVQTARVNLGYTNVTSPIDGRAGEQQVTEGAVVGNSTADTGASATLLTTVDQLDPLYVNFTLSAADLDRLRHAQATGNVQLAEQNNTTVQITLPSGAKYDHTGTLDFSDTTVDPNTGAINLRAVVPNAERRLLPGLYVTLTVNMGDLNKVFLVPQTGIQRDPVGAYALVVGKDGNVAQKRVMADNMRGNDWIVTSGLDAGDQVIVSGVQVVKPGAPAKATPWKPDQAPAGPGQGAAPAAGHQ</sequence>
<evidence type="ECO:0000256" key="1">
    <source>
        <dbReference type="ARBA" id="ARBA00004519"/>
    </source>
</evidence>
<gene>
    <name evidence="9" type="ORF">DWU99_17975</name>
</gene>
<feature type="domain" description="Multidrug resistance protein MdtA-like C-terminal permuted SH3" evidence="8">
    <location>
        <begin position="308"/>
        <end position="367"/>
    </location>
</feature>
<dbReference type="GO" id="GO:0005886">
    <property type="term" value="C:plasma membrane"/>
    <property type="evidence" value="ECO:0007669"/>
    <property type="project" value="UniProtKB-SubCell"/>
</dbReference>
<evidence type="ECO:0000313" key="9">
    <source>
        <dbReference type="EMBL" id="RDS80945.1"/>
    </source>
</evidence>
<protein>
    <submittedName>
        <fullName evidence="9">Efflux RND transporter periplasmic adaptor subunit</fullName>
    </submittedName>
</protein>
<feature type="signal peptide" evidence="4">
    <location>
        <begin position="1"/>
        <end position="19"/>
    </location>
</feature>
<feature type="region of interest" description="Disordered" evidence="3">
    <location>
        <begin position="373"/>
        <end position="400"/>
    </location>
</feature>
<dbReference type="Pfam" id="PF25944">
    <property type="entry name" value="Beta-barrel_RND"/>
    <property type="match status" value="1"/>
</dbReference>
<dbReference type="Gene3D" id="1.10.287.470">
    <property type="entry name" value="Helix hairpin bin"/>
    <property type="match status" value="1"/>
</dbReference>
<dbReference type="InterPro" id="IPR058624">
    <property type="entry name" value="MdtA-like_HH"/>
</dbReference>
<reference evidence="9 10" key="1">
    <citation type="submission" date="2018-07" db="EMBL/GenBank/DDBJ databases">
        <title>Dyella monticola sp. nov. and Dyella psychrodurans sp. nov. isolated from monsoon evergreen broad-leaved forest soil of Dinghu Mountain, China.</title>
        <authorList>
            <person name="Gao Z."/>
            <person name="Qiu L."/>
        </authorList>
    </citation>
    <scope>NUCLEOTIDE SEQUENCE [LARGE SCALE GENOMIC DNA]</scope>
    <source>
        <strain evidence="9 10">4MSK11</strain>
    </source>
</reference>
<comment type="subcellular location">
    <subcellularLocation>
        <location evidence="1">Cell inner membrane</location>
        <topology evidence="1">Lipid-anchor</topology>
    </subcellularLocation>
</comment>
<evidence type="ECO:0000259" key="5">
    <source>
        <dbReference type="Pfam" id="PF25876"/>
    </source>
</evidence>
<dbReference type="EMBL" id="QRBF01000008">
    <property type="protein sequence ID" value="RDS80945.1"/>
    <property type="molecule type" value="Genomic_DNA"/>
</dbReference>
<dbReference type="OrthoDB" id="9816569at2"/>
<dbReference type="PANTHER" id="PTHR30158">
    <property type="entry name" value="ACRA/E-RELATED COMPONENT OF DRUG EFFLUX TRANSPORTER"/>
    <property type="match status" value="1"/>
</dbReference>
<dbReference type="PROSITE" id="PS51257">
    <property type="entry name" value="PROKAR_LIPOPROTEIN"/>
    <property type="match status" value="1"/>
</dbReference>
<dbReference type="Pfam" id="PF25967">
    <property type="entry name" value="RND-MFP_C"/>
    <property type="match status" value="1"/>
</dbReference>
<evidence type="ECO:0000313" key="10">
    <source>
        <dbReference type="Proteomes" id="UP000255334"/>
    </source>
</evidence>
<dbReference type="InterPro" id="IPR058626">
    <property type="entry name" value="MdtA-like_b-barrel"/>
</dbReference>
<keyword evidence="10" id="KW-1185">Reference proteome</keyword>
<dbReference type="InterPro" id="IPR006143">
    <property type="entry name" value="RND_pump_MFP"/>
</dbReference>
<feature type="compositionally biased region" description="Low complexity" evidence="3">
    <location>
        <begin position="384"/>
        <end position="400"/>
    </location>
</feature>
<feature type="domain" description="Multidrug resistance protein MdtA-like barrel-sandwich hybrid" evidence="6">
    <location>
        <begin position="60"/>
        <end position="197"/>
    </location>
</feature>
<feature type="domain" description="Multidrug resistance protein MdtA-like alpha-helical hairpin" evidence="5">
    <location>
        <begin position="101"/>
        <end position="170"/>
    </location>
</feature>
<dbReference type="NCBIfam" id="TIGR01730">
    <property type="entry name" value="RND_mfp"/>
    <property type="match status" value="1"/>
</dbReference>
<evidence type="ECO:0000256" key="4">
    <source>
        <dbReference type="SAM" id="SignalP"/>
    </source>
</evidence>
<dbReference type="Pfam" id="PF25917">
    <property type="entry name" value="BSH_RND"/>
    <property type="match status" value="1"/>
</dbReference>
<evidence type="ECO:0000259" key="6">
    <source>
        <dbReference type="Pfam" id="PF25917"/>
    </source>
</evidence>
<dbReference type="Gene3D" id="2.40.420.20">
    <property type="match status" value="1"/>
</dbReference>
<feature type="domain" description="Multidrug resistance protein MdtA-like beta-barrel" evidence="7">
    <location>
        <begin position="213"/>
        <end position="303"/>
    </location>
</feature>
<dbReference type="GO" id="GO:0046677">
    <property type="term" value="P:response to antibiotic"/>
    <property type="evidence" value="ECO:0007669"/>
    <property type="project" value="TreeGrafter"/>
</dbReference>
<evidence type="ECO:0000259" key="8">
    <source>
        <dbReference type="Pfam" id="PF25967"/>
    </source>
</evidence>
<feature type="chain" id="PRO_5016976729" evidence="4">
    <location>
        <begin position="20"/>
        <end position="400"/>
    </location>
</feature>
<dbReference type="GO" id="GO:0022857">
    <property type="term" value="F:transmembrane transporter activity"/>
    <property type="evidence" value="ECO:0007669"/>
    <property type="project" value="InterPro"/>
</dbReference>
<name>A0A370WY89_9GAMM</name>
<dbReference type="AlphaFoldDB" id="A0A370WY89"/>
<organism evidence="9 10">
    <name type="scientific">Dyella psychrodurans</name>
    <dbReference type="NCBI Taxonomy" id="1927960"/>
    <lineage>
        <taxon>Bacteria</taxon>
        <taxon>Pseudomonadati</taxon>
        <taxon>Pseudomonadota</taxon>
        <taxon>Gammaproteobacteria</taxon>
        <taxon>Lysobacterales</taxon>
        <taxon>Rhodanobacteraceae</taxon>
        <taxon>Dyella</taxon>
    </lineage>
</organism>
<keyword evidence="4" id="KW-0732">Signal</keyword>